<dbReference type="Gene3D" id="3.90.1140.10">
    <property type="entry name" value="Cyclic phosphodiesterase"/>
    <property type="match status" value="1"/>
</dbReference>
<dbReference type="RefSeq" id="WP_058261938.1">
    <property type="nucleotide sequence ID" value="NZ_CP051181.1"/>
</dbReference>
<dbReference type="Proteomes" id="UP000051587">
    <property type="component" value="Unassembled WGS sequence"/>
</dbReference>
<dbReference type="NCBIfam" id="TIGR02258">
    <property type="entry name" value="2_5_ligase"/>
    <property type="match status" value="1"/>
</dbReference>
<dbReference type="AlphaFoldDB" id="A0A0P1F880"/>
<accession>A0A0P1F880</accession>
<comment type="similarity">
    <text evidence="2">Belongs to the 2H phosphoesterase superfamily. ThpR family.</text>
</comment>
<keyword evidence="1 2" id="KW-0378">Hydrolase</keyword>
<dbReference type="GO" id="GO:0008664">
    <property type="term" value="F:RNA 2',3'-cyclic 3'-phosphodiesterase activity"/>
    <property type="evidence" value="ECO:0007669"/>
    <property type="project" value="UniProtKB-EC"/>
</dbReference>
<dbReference type="EMBL" id="CYSA01000015">
    <property type="protein sequence ID" value="CUH64267.1"/>
    <property type="molecule type" value="Genomic_DNA"/>
</dbReference>
<feature type="short sequence motif" description="HXTX 1" evidence="2">
    <location>
        <begin position="41"/>
        <end position="44"/>
    </location>
</feature>
<feature type="short sequence motif" description="HXTX 2" evidence="2">
    <location>
        <begin position="124"/>
        <end position="127"/>
    </location>
</feature>
<keyword evidence="3" id="KW-0436">Ligase</keyword>
<dbReference type="Pfam" id="PF13563">
    <property type="entry name" value="2_5_RNA_ligase2"/>
    <property type="match status" value="1"/>
</dbReference>
<evidence type="ECO:0000256" key="2">
    <source>
        <dbReference type="HAMAP-Rule" id="MF_01940"/>
    </source>
</evidence>
<dbReference type="EC" id="3.1.4.58" evidence="2"/>
<comment type="function">
    <text evidence="2">Hydrolyzes RNA 2',3'-cyclic phosphodiester to an RNA 2'-phosphomonoester.</text>
</comment>
<feature type="active site" description="Proton acceptor" evidence="2">
    <location>
        <position position="124"/>
    </location>
</feature>
<dbReference type="PANTHER" id="PTHR35561">
    <property type="entry name" value="RNA 2',3'-CYCLIC PHOSPHODIESTERASE"/>
    <property type="match status" value="1"/>
</dbReference>
<keyword evidence="4" id="KW-1185">Reference proteome</keyword>
<protein>
    <recommendedName>
        <fullName evidence="2">RNA 2',3'-cyclic phosphodiesterase</fullName>
        <shortName evidence="2">RNA 2',3'-CPDase</shortName>
        <ecNumber evidence="2">3.1.4.58</ecNumber>
    </recommendedName>
</protein>
<sequence length="188" mass="20459">MSRGDLRLFVALDLPEALREALMEVQDGLGVGREVPEENMHVTLAFLDGQSAPVVDALHDMLSAIRMVPVRLTVKGLDLFGGRRSNLVAARVEKVPELTALQEKVAQAARMAGIDLPRRRFKPHVTLMRFAGAMSPEARDRIAAYMAARGDHALDGGEAISFSLYQSHLREGGPVYEALATYPLIVAG</sequence>
<dbReference type="PANTHER" id="PTHR35561:SF1">
    <property type="entry name" value="RNA 2',3'-CYCLIC PHOSPHODIESTERASE"/>
    <property type="match status" value="1"/>
</dbReference>
<gene>
    <name evidence="3" type="primary">ligT</name>
    <name evidence="3" type="ORF">TG4357_01179</name>
</gene>
<dbReference type="InterPro" id="IPR009097">
    <property type="entry name" value="Cyclic_Pdiesterase"/>
</dbReference>
<organism evidence="3 4">
    <name type="scientific">Thalassovita gelatinovora</name>
    <name type="common">Thalassobius gelatinovorus</name>
    <dbReference type="NCBI Taxonomy" id="53501"/>
    <lineage>
        <taxon>Bacteria</taxon>
        <taxon>Pseudomonadati</taxon>
        <taxon>Pseudomonadota</taxon>
        <taxon>Alphaproteobacteria</taxon>
        <taxon>Rhodobacterales</taxon>
        <taxon>Roseobacteraceae</taxon>
        <taxon>Thalassovita</taxon>
    </lineage>
</organism>
<comment type="catalytic activity">
    <reaction evidence="2">
        <text>a 3'-end 2',3'-cyclophospho-ribonucleotide-RNA + H2O = a 3'-end 2'-phospho-ribonucleotide-RNA + H(+)</text>
        <dbReference type="Rhea" id="RHEA:11828"/>
        <dbReference type="Rhea" id="RHEA-COMP:10464"/>
        <dbReference type="Rhea" id="RHEA-COMP:17353"/>
        <dbReference type="ChEBI" id="CHEBI:15377"/>
        <dbReference type="ChEBI" id="CHEBI:15378"/>
        <dbReference type="ChEBI" id="CHEBI:83064"/>
        <dbReference type="ChEBI" id="CHEBI:173113"/>
        <dbReference type="EC" id="3.1.4.58"/>
    </reaction>
</comment>
<evidence type="ECO:0000313" key="4">
    <source>
        <dbReference type="Proteomes" id="UP000051587"/>
    </source>
</evidence>
<name>A0A0P1F880_THAGE</name>
<evidence type="ECO:0000256" key="1">
    <source>
        <dbReference type="ARBA" id="ARBA00022801"/>
    </source>
</evidence>
<dbReference type="HAMAP" id="MF_01940">
    <property type="entry name" value="RNA_CPDase"/>
    <property type="match status" value="1"/>
</dbReference>
<proteinExistence type="inferred from homology"/>
<feature type="active site" description="Proton donor" evidence="2">
    <location>
        <position position="41"/>
    </location>
</feature>
<dbReference type="GO" id="GO:0016874">
    <property type="term" value="F:ligase activity"/>
    <property type="evidence" value="ECO:0007669"/>
    <property type="project" value="UniProtKB-KW"/>
</dbReference>
<dbReference type="InterPro" id="IPR004175">
    <property type="entry name" value="RNA_CPDase"/>
</dbReference>
<reference evidence="3 4" key="1">
    <citation type="submission" date="2015-09" db="EMBL/GenBank/DDBJ databases">
        <authorList>
            <consortium name="Swine Surveillance"/>
        </authorList>
    </citation>
    <scope>NUCLEOTIDE SEQUENCE [LARGE SCALE GENOMIC DNA]</scope>
    <source>
        <strain evidence="3 4">CECT 4357</strain>
    </source>
</reference>
<dbReference type="STRING" id="53501.SAMN04488043_11176"/>
<dbReference type="GO" id="GO:0004113">
    <property type="term" value="F:2',3'-cyclic-nucleotide 3'-phosphodiesterase activity"/>
    <property type="evidence" value="ECO:0007669"/>
    <property type="project" value="InterPro"/>
</dbReference>
<evidence type="ECO:0000313" key="3">
    <source>
        <dbReference type="EMBL" id="CUH64267.1"/>
    </source>
</evidence>
<dbReference type="SUPFAM" id="SSF55144">
    <property type="entry name" value="LigT-like"/>
    <property type="match status" value="1"/>
</dbReference>